<comment type="caution">
    <text evidence="7">The sequence shown here is derived from an EMBL/GenBank/DDBJ whole genome shotgun (WGS) entry which is preliminary data.</text>
</comment>
<dbReference type="PROSITE" id="PS50893">
    <property type="entry name" value="ABC_TRANSPORTER_2"/>
    <property type="match status" value="1"/>
</dbReference>
<name>A0A7Z0EF53_9MICO</name>
<keyword evidence="4 7" id="KW-0067">ATP-binding</keyword>
<dbReference type="Pfam" id="PF00005">
    <property type="entry name" value="ABC_tran"/>
    <property type="match status" value="1"/>
</dbReference>
<dbReference type="RefSeq" id="WP_179579126.1">
    <property type="nucleotide sequence ID" value="NZ_JACCFM010000001.1"/>
</dbReference>
<accession>A0A7Z0EF53</accession>
<keyword evidence="3" id="KW-0547">Nucleotide-binding</keyword>
<dbReference type="InterPro" id="IPR003439">
    <property type="entry name" value="ABC_transporter-like_ATP-bd"/>
</dbReference>
<evidence type="ECO:0000256" key="1">
    <source>
        <dbReference type="ARBA" id="ARBA00005417"/>
    </source>
</evidence>
<dbReference type="Proteomes" id="UP000537260">
    <property type="component" value="Unassembled WGS sequence"/>
</dbReference>
<dbReference type="AlphaFoldDB" id="A0A7Z0EF53"/>
<dbReference type="GO" id="GO:0015807">
    <property type="term" value="P:L-amino acid transport"/>
    <property type="evidence" value="ECO:0007669"/>
    <property type="project" value="TreeGrafter"/>
</dbReference>
<dbReference type="GO" id="GO:0015658">
    <property type="term" value="F:branched-chain amino acid transmembrane transporter activity"/>
    <property type="evidence" value="ECO:0007669"/>
    <property type="project" value="TreeGrafter"/>
</dbReference>
<sequence>MTEPHSAGDPTPTVLLDVVDLHAGYGLTEVLRGINLRVAEGEFSVVIGPNGHGKSTLLRAISGLVAPRSGSIRFAGSRIDTMRTETIVGQGLIHIPQGDMLFPDMTVSENLALGAFVKSAQKNRAAKLERVYDIFPRLAERATQRARTLSGGERRMLAIGRGLMGDARMLMIDEPSLGLAPVLVEEVYRQIARIAAEGMTVLLVEEDFSRVRDVADHVTLVENGSVVLSGSVDYVLSHPAIAATYLGIDT</sequence>
<dbReference type="InterPro" id="IPR052156">
    <property type="entry name" value="BCAA_Transport_ATP-bd_LivF"/>
</dbReference>
<protein>
    <submittedName>
        <fullName evidence="7">Branched-chain amino acid transport system ATP-binding protein</fullName>
    </submittedName>
</protein>
<dbReference type="PANTHER" id="PTHR43820:SF4">
    <property type="entry name" value="HIGH-AFFINITY BRANCHED-CHAIN AMINO ACID TRANSPORT ATP-BINDING PROTEIN LIVF"/>
    <property type="match status" value="1"/>
</dbReference>
<evidence type="ECO:0000256" key="5">
    <source>
        <dbReference type="ARBA" id="ARBA00022970"/>
    </source>
</evidence>
<dbReference type="GO" id="GO:0005524">
    <property type="term" value="F:ATP binding"/>
    <property type="evidence" value="ECO:0007669"/>
    <property type="project" value="UniProtKB-KW"/>
</dbReference>
<dbReference type="Gene3D" id="3.40.50.300">
    <property type="entry name" value="P-loop containing nucleotide triphosphate hydrolases"/>
    <property type="match status" value="1"/>
</dbReference>
<keyword evidence="8" id="KW-1185">Reference proteome</keyword>
<dbReference type="InterPro" id="IPR003593">
    <property type="entry name" value="AAA+_ATPase"/>
</dbReference>
<proteinExistence type="inferred from homology"/>
<evidence type="ECO:0000313" key="8">
    <source>
        <dbReference type="Proteomes" id="UP000537260"/>
    </source>
</evidence>
<dbReference type="SMART" id="SM00382">
    <property type="entry name" value="AAA"/>
    <property type="match status" value="1"/>
</dbReference>
<evidence type="ECO:0000256" key="2">
    <source>
        <dbReference type="ARBA" id="ARBA00022448"/>
    </source>
</evidence>
<comment type="similarity">
    <text evidence="1">Belongs to the ABC transporter superfamily.</text>
</comment>
<reference evidence="7 8" key="1">
    <citation type="submission" date="2020-07" db="EMBL/GenBank/DDBJ databases">
        <title>Sequencing the genomes of 1000 actinobacteria strains.</title>
        <authorList>
            <person name="Klenk H.-P."/>
        </authorList>
    </citation>
    <scope>NUCLEOTIDE SEQUENCE [LARGE SCALE GENOMIC DNA]</scope>
    <source>
        <strain evidence="7 8">LI1</strain>
    </source>
</reference>
<dbReference type="CDD" id="cd03224">
    <property type="entry name" value="ABC_TM1139_LivF_branched"/>
    <property type="match status" value="1"/>
</dbReference>
<feature type="domain" description="ABC transporter" evidence="6">
    <location>
        <begin position="16"/>
        <end position="248"/>
    </location>
</feature>
<keyword evidence="5" id="KW-0029">Amino-acid transport</keyword>
<dbReference type="EMBL" id="JACCFM010000001">
    <property type="protein sequence ID" value="NYJ20523.1"/>
    <property type="molecule type" value="Genomic_DNA"/>
</dbReference>
<dbReference type="GO" id="GO:0016887">
    <property type="term" value="F:ATP hydrolysis activity"/>
    <property type="evidence" value="ECO:0007669"/>
    <property type="project" value="InterPro"/>
</dbReference>
<evidence type="ECO:0000256" key="4">
    <source>
        <dbReference type="ARBA" id="ARBA00022840"/>
    </source>
</evidence>
<dbReference type="SUPFAM" id="SSF52540">
    <property type="entry name" value="P-loop containing nucleoside triphosphate hydrolases"/>
    <property type="match status" value="1"/>
</dbReference>
<evidence type="ECO:0000256" key="3">
    <source>
        <dbReference type="ARBA" id="ARBA00022741"/>
    </source>
</evidence>
<evidence type="ECO:0000259" key="6">
    <source>
        <dbReference type="PROSITE" id="PS50893"/>
    </source>
</evidence>
<evidence type="ECO:0000313" key="7">
    <source>
        <dbReference type="EMBL" id="NYJ20523.1"/>
    </source>
</evidence>
<dbReference type="PANTHER" id="PTHR43820">
    <property type="entry name" value="HIGH-AFFINITY BRANCHED-CHAIN AMINO ACID TRANSPORT ATP-BINDING PROTEIN LIVF"/>
    <property type="match status" value="1"/>
</dbReference>
<gene>
    <name evidence="7" type="ORF">HNR05_002314</name>
</gene>
<organism evidence="7 8">
    <name type="scientific">Glaciibacter psychrotolerans</name>
    <dbReference type="NCBI Taxonomy" id="670054"/>
    <lineage>
        <taxon>Bacteria</taxon>
        <taxon>Bacillati</taxon>
        <taxon>Actinomycetota</taxon>
        <taxon>Actinomycetes</taxon>
        <taxon>Micrococcales</taxon>
        <taxon>Microbacteriaceae</taxon>
        <taxon>Glaciibacter</taxon>
    </lineage>
</organism>
<dbReference type="PROSITE" id="PS00211">
    <property type="entry name" value="ABC_TRANSPORTER_1"/>
    <property type="match status" value="1"/>
</dbReference>
<keyword evidence="2" id="KW-0813">Transport</keyword>
<dbReference type="InterPro" id="IPR027417">
    <property type="entry name" value="P-loop_NTPase"/>
</dbReference>
<dbReference type="InterPro" id="IPR017871">
    <property type="entry name" value="ABC_transporter-like_CS"/>
</dbReference>